<accession>A0A7S4HVH3</accession>
<dbReference type="SUPFAM" id="SSF48403">
    <property type="entry name" value="Ankyrin repeat"/>
    <property type="match status" value="1"/>
</dbReference>
<organism evidence="4">
    <name type="scientific">Odontella aurita</name>
    <dbReference type="NCBI Taxonomy" id="265563"/>
    <lineage>
        <taxon>Eukaryota</taxon>
        <taxon>Sar</taxon>
        <taxon>Stramenopiles</taxon>
        <taxon>Ochrophyta</taxon>
        <taxon>Bacillariophyta</taxon>
        <taxon>Mediophyceae</taxon>
        <taxon>Biddulphiophycidae</taxon>
        <taxon>Eupodiscales</taxon>
        <taxon>Odontellaceae</taxon>
        <taxon>Odontella</taxon>
    </lineage>
</organism>
<name>A0A7S4HVH3_9STRA</name>
<dbReference type="EMBL" id="HBKQ01006493">
    <property type="protein sequence ID" value="CAE2210408.1"/>
    <property type="molecule type" value="Transcribed_RNA"/>
</dbReference>
<dbReference type="SMART" id="SM00248">
    <property type="entry name" value="ANK"/>
    <property type="match status" value="3"/>
</dbReference>
<keyword evidence="1" id="KW-0677">Repeat</keyword>
<feature type="repeat" description="ANK" evidence="3">
    <location>
        <begin position="354"/>
        <end position="377"/>
    </location>
</feature>
<keyword evidence="2 3" id="KW-0040">ANK repeat</keyword>
<evidence type="ECO:0000313" key="4">
    <source>
        <dbReference type="EMBL" id="CAE2210408.1"/>
    </source>
</evidence>
<evidence type="ECO:0000256" key="3">
    <source>
        <dbReference type="PROSITE-ProRule" id="PRU00023"/>
    </source>
</evidence>
<evidence type="ECO:0000256" key="1">
    <source>
        <dbReference type="ARBA" id="ARBA00022737"/>
    </source>
</evidence>
<dbReference type="PANTHER" id="PTHR24198:SF194">
    <property type="entry name" value="INVERSIN-A"/>
    <property type="match status" value="1"/>
</dbReference>
<sequence>MRMTTDRLLCPPSLQVASEESPSVPAAPASFLGSQKCYGGTSETGAFPGGRRRREPLQDLARRRSWRELESHCLWFINRIGGEGGDDNAVPALFSSTDNSVETNPGNVEESAFLVPPILSDAVQENPLARLFRCLAAGLRETCGGNGESSSYLSPADSRILSDDCADALFESLPRDPPARVVSQLISLYAYVNPRESDGLLLRRLRVSRSIPLHVACYSMCSPGVIRALVDACPSSVLLKNKVGWTPLALMCWSIRESRAKSELLASTDPLLEERLCEVARTLLLMACANEVGRKGHGPLSLRRRAAGVIGLRDNIGWTPLHISCWAGAPAALVQLLLEECPPSRSPGRIRAREGWTPLHVACRYSAGPPIVRLLLKSYPRAVAMTAGDGWFPLTLACYWGASSGAIRELLLVDPSSASARSWGDCTPLEVLWYFHERKKLMTNLGGTDAHVSSTVLPIGSNYDTEGYTFPLEASRLETRSENDDFIVKTSLLLCAMHRGSIPKEPDLTSSILPALRVAAMAISPSISCPQEARDYALRRIMRVSQEEAAKMVLVYNDDSSGLPRQRCHLLHKAIIEGLCWTDGLSQIFHAFPDALRARDEGSSLYPFALAASIDDAGKNSSLAWLNTVYHLLIYAPEVLQES</sequence>
<dbReference type="InterPro" id="IPR036770">
    <property type="entry name" value="Ankyrin_rpt-contain_sf"/>
</dbReference>
<dbReference type="AlphaFoldDB" id="A0A7S4HVH3"/>
<dbReference type="Gene3D" id="1.25.40.20">
    <property type="entry name" value="Ankyrin repeat-containing domain"/>
    <property type="match status" value="1"/>
</dbReference>
<proteinExistence type="predicted"/>
<dbReference type="PROSITE" id="PS50088">
    <property type="entry name" value="ANK_REPEAT"/>
    <property type="match status" value="1"/>
</dbReference>
<dbReference type="InterPro" id="IPR002110">
    <property type="entry name" value="Ankyrin_rpt"/>
</dbReference>
<dbReference type="PANTHER" id="PTHR24198">
    <property type="entry name" value="ANKYRIN REPEAT AND PROTEIN KINASE DOMAIN-CONTAINING PROTEIN"/>
    <property type="match status" value="1"/>
</dbReference>
<dbReference type="PROSITE" id="PS50297">
    <property type="entry name" value="ANK_REP_REGION"/>
    <property type="match status" value="1"/>
</dbReference>
<evidence type="ECO:0000256" key="2">
    <source>
        <dbReference type="ARBA" id="ARBA00023043"/>
    </source>
</evidence>
<dbReference type="Pfam" id="PF12796">
    <property type="entry name" value="Ank_2"/>
    <property type="match status" value="1"/>
</dbReference>
<protein>
    <submittedName>
        <fullName evidence="4">Uncharacterized protein</fullName>
    </submittedName>
</protein>
<gene>
    <name evidence="4" type="ORF">OAUR00152_LOCUS4317</name>
</gene>
<reference evidence="4" key="1">
    <citation type="submission" date="2021-01" db="EMBL/GenBank/DDBJ databases">
        <authorList>
            <person name="Corre E."/>
            <person name="Pelletier E."/>
            <person name="Niang G."/>
            <person name="Scheremetjew M."/>
            <person name="Finn R."/>
            <person name="Kale V."/>
            <person name="Holt S."/>
            <person name="Cochrane G."/>
            <person name="Meng A."/>
            <person name="Brown T."/>
            <person name="Cohen L."/>
        </authorList>
    </citation>
    <scope>NUCLEOTIDE SEQUENCE</scope>
    <source>
        <strain evidence="4">Isolate 1302-5</strain>
    </source>
</reference>